<dbReference type="PROSITE" id="PS50103">
    <property type="entry name" value="ZF_C3H1"/>
    <property type="match status" value="1"/>
</dbReference>
<evidence type="ECO:0000313" key="10">
    <source>
        <dbReference type="Proteomes" id="UP000006727"/>
    </source>
</evidence>
<keyword evidence="2 4" id="KW-0863">Zinc-finger</keyword>
<accession>A0A7I4E8X7</accession>
<evidence type="ECO:0000256" key="6">
    <source>
        <dbReference type="SAM" id="MobiDB-lite"/>
    </source>
</evidence>
<dbReference type="Gramene" id="Pp3c7_5470V3.2">
    <property type="protein sequence ID" value="Pp3c7_5470V3.2"/>
    <property type="gene ID" value="Pp3c7_5470"/>
</dbReference>
<reference evidence="9" key="3">
    <citation type="submission" date="2020-12" db="UniProtKB">
        <authorList>
            <consortium name="EnsemblPlants"/>
        </authorList>
    </citation>
    <scope>IDENTIFICATION</scope>
</reference>
<reference evidence="9 10" key="1">
    <citation type="journal article" date="2008" name="Science">
        <title>The Physcomitrella genome reveals evolutionary insights into the conquest of land by plants.</title>
        <authorList>
            <person name="Rensing S."/>
            <person name="Lang D."/>
            <person name="Zimmer A."/>
            <person name="Terry A."/>
            <person name="Salamov A."/>
            <person name="Shapiro H."/>
            <person name="Nishiyama T."/>
            <person name="Perroud P.-F."/>
            <person name="Lindquist E."/>
            <person name="Kamisugi Y."/>
            <person name="Tanahashi T."/>
            <person name="Sakakibara K."/>
            <person name="Fujita T."/>
            <person name="Oishi K."/>
            <person name="Shin-I T."/>
            <person name="Kuroki Y."/>
            <person name="Toyoda A."/>
            <person name="Suzuki Y."/>
            <person name="Hashimoto A."/>
            <person name="Yamaguchi K."/>
            <person name="Sugano A."/>
            <person name="Kohara Y."/>
            <person name="Fujiyama A."/>
            <person name="Anterola A."/>
            <person name="Aoki S."/>
            <person name="Ashton N."/>
            <person name="Barbazuk W.B."/>
            <person name="Barker E."/>
            <person name="Bennetzen J."/>
            <person name="Bezanilla M."/>
            <person name="Blankenship R."/>
            <person name="Cho S.H."/>
            <person name="Dutcher S."/>
            <person name="Estelle M."/>
            <person name="Fawcett J.A."/>
            <person name="Gundlach H."/>
            <person name="Hanada K."/>
            <person name="Heyl A."/>
            <person name="Hicks K.A."/>
            <person name="Hugh J."/>
            <person name="Lohr M."/>
            <person name="Mayer K."/>
            <person name="Melkozernov A."/>
            <person name="Murata T."/>
            <person name="Nelson D."/>
            <person name="Pils B."/>
            <person name="Prigge M."/>
            <person name="Reiss B."/>
            <person name="Renner T."/>
            <person name="Rombauts S."/>
            <person name="Rushton P."/>
            <person name="Sanderfoot A."/>
            <person name="Schween G."/>
            <person name="Shiu S.-H."/>
            <person name="Stueber K."/>
            <person name="Theodoulou F.L."/>
            <person name="Tu H."/>
            <person name="Van de Peer Y."/>
            <person name="Verrier P.J."/>
            <person name="Waters E."/>
            <person name="Wood A."/>
            <person name="Yang L."/>
            <person name="Cove D."/>
            <person name="Cuming A."/>
            <person name="Hasebe M."/>
            <person name="Lucas S."/>
            <person name="Mishler D.B."/>
            <person name="Reski R."/>
            <person name="Grigoriev I."/>
            <person name="Quatrano R.S."/>
            <person name="Boore J.L."/>
        </authorList>
    </citation>
    <scope>NUCLEOTIDE SEQUENCE [LARGE SCALE GENOMIC DNA]</scope>
    <source>
        <strain evidence="9 10">cv. Gransden 2004</strain>
    </source>
</reference>
<sequence>MLNCAASFHSPLFIVFFIRYLFWFYIVPIRFDWCGVDKRLRRGILLRRTLPIGVRDMAFGRDRDLYKTKLCTLYLHRGSCPRQSCSFAHGGAELRRMPGVLLWEVALCCKSTEIALHKFSLVNFTSIGHIDSRFVGLRSRFERLSPLNRLRRSHSQDRRSRGFRRTPFRDSDHSRSPTKRRRSRSPSAPELSECRRRDSKNAHIEANEPHLSDVSAEDLGTDSPGAEKDVKSRVTKNVSNIRDSLEGQLAEAHDENKILVDQKTDLELELENKLHETTELSDKVTILDEKVAGAQEECKGLASKTRKLVKVFKLLIRAQDDLKKAQAKLIKMVDDVIVESCSKNMDVNSVKVFLPSHGATFGEYATPLDGTQVSRKVSKVETPNEVENRSQSRISEH</sequence>
<dbReference type="Gene3D" id="4.10.1000.10">
    <property type="entry name" value="Zinc finger, CCCH-type"/>
    <property type="match status" value="1"/>
</dbReference>
<evidence type="ECO:0000256" key="2">
    <source>
        <dbReference type="ARBA" id="ARBA00022771"/>
    </source>
</evidence>
<dbReference type="AlphaFoldDB" id="A0A7I4E8X7"/>
<evidence type="ECO:0000256" key="7">
    <source>
        <dbReference type="SAM" id="Phobius"/>
    </source>
</evidence>
<keyword evidence="3 4" id="KW-0862">Zinc</keyword>
<evidence type="ECO:0000259" key="8">
    <source>
        <dbReference type="PROSITE" id="PS50103"/>
    </source>
</evidence>
<feature type="compositionally biased region" description="Basic and acidic residues" evidence="6">
    <location>
        <begin position="192"/>
        <end position="211"/>
    </location>
</feature>
<feature type="domain" description="C3H1-type" evidence="8">
    <location>
        <begin position="65"/>
        <end position="92"/>
    </location>
</feature>
<dbReference type="InterPro" id="IPR045868">
    <property type="entry name" value="Znf_C3H13/40"/>
</dbReference>
<dbReference type="EnsemblPlants" id="Pp3c7_5470V3.2">
    <property type="protein sequence ID" value="Pp3c7_5470V3.2"/>
    <property type="gene ID" value="Pp3c7_5470"/>
</dbReference>
<dbReference type="FunCoup" id="A0A7I4E8X7">
    <property type="interactions" value="1088"/>
</dbReference>
<feature type="zinc finger region" description="C3H1-type" evidence="4">
    <location>
        <begin position="65"/>
        <end position="92"/>
    </location>
</feature>
<dbReference type="SUPFAM" id="SSF90229">
    <property type="entry name" value="CCCH zinc finger"/>
    <property type="match status" value="1"/>
</dbReference>
<dbReference type="InterPro" id="IPR036855">
    <property type="entry name" value="Znf_CCCH_sf"/>
</dbReference>
<feature type="transmembrane region" description="Helical" evidence="7">
    <location>
        <begin position="12"/>
        <end position="31"/>
    </location>
</feature>
<keyword evidence="7" id="KW-0472">Membrane</keyword>
<dbReference type="PANTHER" id="PTHR38160">
    <property type="entry name" value="ZINC FINGER CCCH DOMAIN-CONTAINING PROTEIN 40"/>
    <property type="match status" value="1"/>
</dbReference>
<feature type="compositionally biased region" description="Basic and acidic residues" evidence="6">
    <location>
        <begin position="386"/>
        <end position="397"/>
    </location>
</feature>
<proteinExistence type="predicted"/>
<keyword evidence="5" id="KW-0175">Coiled coil</keyword>
<dbReference type="InParanoid" id="A0A7I4E8X7"/>
<keyword evidence="7" id="KW-0812">Transmembrane</keyword>
<dbReference type="GO" id="GO:0008270">
    <property type="term" value="F:zinc ion binding"/>
    <property type="evidence" value="ECO:0007669"/>
    <property type="project" value="UniProtKB-KW"/>
</dbReference>
<evidence type="ECO:0000256" key="5">
    <source>
        <dbReference type="SAM" id="Coils"/>
    </source>
</evidence>
<reference evidence="9 10" key="2">
    <citation type="journal article" date="2018" name="Plant J.">
        <title>The Physcomitrella patens chromosome-scale assembly reveals moss genome structure and evolution.</title>
        <authorList>
            <person name="Lang D."/>
            <person name="Ullrich K.K."/>
            <person name="Murat F."/>
            <person name="Fuchs J."/>
            <person name="Jenkins J."/>
            <person name="Haas F.B."/>
            <person name="Piednoel M."/>
            <person name="Gundlach H."/>
            <person name="Van Bel M."/>
            <person name="Meyberg R."/>
            <person name="Vives C."/>
            <person name="Morata J."/>
            <person name="Symeonidi A."/>
            <person name="Hiss M."/>
            <person name="Muchero W."/>
            <person name="Kamisugi Y."/>
            <person name="Saleh O."/>
            <person name="Blanc G."/>
            <person name="Decker E.L."/>
            <person name="van Gessel N."/>
            <person name="Grimwood J."/>
            <person name="Hayes R.D."/>
            <person name="Graham S.W."/>
            <person name="Gunter L.E."/>
            <person name="McDaniel S.F."/>
            <person name="Hoernstein S.N.W."/>
            <person name="Larsson A."/>
            <person name="Li F.W."/>
            <person name="Perroud P.F."/>
            <person name="Phillips J."/>
            <person name="Ranjan P."/>
            <person name="Rokshar D.S."/>
            <person name="Rothfels C.J."/>
            <person name="Schneider L."/>
            <person name="Shu S."/>
            <person name="Stevenson D.W."/>
            <person name="Thummler F."/>
            <person name="Tillich M."/>
            <person name="Villarreal Aguilar J.C."/>
            <person name="Widiez T."/>
            <person name="Wong G.K."/>
            <person name="Wymore A."/>
            <person name="Zhang Y."/>
            <person name="Zimmer A.D."/>
            <person name="Quatrano R.S."/>
            <person name="Mayer K.F.X."/>
            <person name="Goodstein D."/>
            <person name="Casacuberta J.M."/>
            <person name="Vandepoele K."/>
            <person name="Reski R."/>
            <person name="Cuming A.C."/>
            <person name="Tuskan G.A."/>
            <person name="Maumus F."/>
            <person name="Salse J."/>
            <person name="Schmutz J."/>
            <person name="Rensing S.A."/>
        </authorList>
    </citation>
    <scope>NUCLEOTIDE SEQUENCE [LARGE SCALE GENOMIC DNA]</scope>
    <source>
        <strain evidence="9 10">cv. Gransden 2004</strain>
    </source>
</reference>
<feature type="coiled-coil region" evidence="5">
    <location>
        <begin position="242"/>
        <end position="269"/>
    </location>
</feature>
<dbReference type="Proteomes" id="UP000006727">
    <property type="component" value="Chromosome 7"/>
</dbReference>
<organism evidence="9 10">
    <name type="scientific">Physcomitrium patens</name>
    <name type="common">Spreading-leaved earth moss</name>
    <name type="synonym">Physcomitrella patens</name>
    <dbReference type="NCBI Taxonomy" id="3218"/>
    <lineage>
        <taxon>Eukaryota</taxon>
        <taxon>Viridiplantae</taxon>
        <taxon>Streptophyta</taxon>
        <taxon>Embryophyta</taxon>
        <taxon>Bryophyta</taxon>
        <taxon>Bryophytina</taxon>
        <taxon>Bryopsida</taxon>
        <taxon>Funariidae</taxon>
        <taxon>Funariales</taxon>
        <taxon>Funariaceae</taxon>
        <taxon>Physcomitrium</taxon>
    </lineage>
</organism>
<keyword evidence="7" id="KW-1133">Transmembrane helix</keyword>
<dbReference type="PANTHER" id="PTHR38160:SF1">
    <property type="entry name" value="ZINC FINGER CCCH DOMAIN-CONTAINING PROTEIN 40"/>
    <property type="match status" value="1"/>
</dbReference>
<dbReference type="EMBL" id="ABEU02000007">
    <property type="status" value="NOT_ANNOTATED_CDS"/>
    <property type="molecule type" value="Genomic_DNA"/>
</dbReference>
<protein>
    <recommendedName>
        <fullName evidence="8">C3H1-type domain-containing protein</fullName>
    </recommendedName>
</protein>
<feature type="region of interest" description="Disordered" evidence="6">
    <location>
        <begin position="374"/>
        <end position="397"/>
    </location>
</feature>
<evidence type="ECO:0000256" key="3">
    <source>
        <dbReference type="ARBA" id="ARBA00022833"/>
    </source>
</evidence>
<keyword evidence="1 4" id="KW-0479">Metal-binding</keyword>
<dbReference type="InterPro" id="IPR000571">
    <property type="entry name" value="Znf_CCCH"/>
</dbReference>
<name>A0A7I4E8X7_PHYPA</name>
<keyword evidence="10" id="KW-1185">Reference proteome</keyword>
<feature type="region of interest" description="Disordered" evidence="6">
    <location>
        <begin position="150"/>
        <end position="232"/>
    </location>
</feature>
<evidence type="ECO:0000256" key="1">
    <source>
        <dbReference type="ARBA" id="ARBA00022723"/>
    </source>
</evidence>
<evidence type="ECO:0000313" key="9">
    <source>
        <dbReference type="EnsemblPlants" id="Pp3c7_5470V3.2"/>
    </source>
</evidence>
<evidence type="ECO:0000256" key="4">
    <source>
        <dbReference type="PROSITE-ProRule" id="PRU00723"/>
    </source>
</evidence>